<dbReference type="InterPro" id="IPR013783">
    <property type="entry name" value="Ig-like_fold"/>
</dbReference>
<name>A0AAE1PV74_9EUCA</name>
<gene>
    <name evidence="5" type="ORF">Pmani_013380</name>
</gene>
<dbReference type="InterPro" id="IPR036116">
    <property type="entry name" value="FN3_sf"/>
</dbReference>
<dbReference type="AlphaFoldDB" id="A0AAE1PV74"/>
<evidence type="ECO:0000256" key="3">
    <source>
        <dbReference type="SAM" id="Phobius"/>
    </source>
</evidence>
<feature type="compositionally biased region" description="Low complexity" evidence="2">
    <location>
        <begin position="283"/>
        <end position="298"/>
    </location>
</feature>
<dbReference type="PROSITE" id="PS50853">
    <property type="entry name" value="FN3"/>
    <property type="match status" value="5"/>
</dbReference>
<evidence type="ECO:0000313" key="5">
    <source>
        <dbReference type="EMBL" id="KAK4315465.1"/>
    </source>
</evidence>
<accession>A0AAE1PV74</accession>
<organism evidence="5 6">
    <name type="scientific">Petrolisthes manimaculis</name>
    <dbReference type="NCBI Taxonomy" id="1843537"/>
    <lineage>
        <taxon>Eukaryota</taxon>
        <taxon>Metazoa</taxon>
        <taxon>Ecdysozoa</taxon>
        <taxon>Arthropoda</taxon>
        <taxon>Crustacea</taxon>
        <taxon>Multicrustacea</taxon>
        <taxon>Malacostraca</taxon>
        <taxon>Eumalacostraca</taxon>
        <taxon>Eucarida</taxon>
        <taxon>Decapoda</taxon>
        <taxon>Pleocyemata</taxon>
        <taxon>Anomura</taxon>
        <taxon>Galatheoidea</taxon>
        <taxon>Porcellanidae</taxon>
        <taxon>Petrolisthes</taxon>
    </lineage>
</organism>
<dbReference type="PRINTS" id="PR00014">
    <property type="entry name" value="FNTYPEIII"/>
</dbReference>
<dbReference type="EMBL" id="JAWZYT010001114">
    <property type="protein sequence ID" value="KAK4315465.1"/>
    <property type="molecule type" value="Genomic_DNA"/>
</dbReference>
<evidence type="ECO:0000313" key="6">
    <source>
        <dbReference type="Proteomes" id="UP001292094"/>
    </source>
</evidence>
<dbReference type="PANTHER" id="PTHR13817">
    <property type="entry name" value="TITIN"/>
    <property type="match status" value="1"/>
</dbReference>
<dbReference type="PANTHER" id="PTHR13817:SF166">
    <property type="entry name" value="NEURONAL IGCAM-RELATED"/>
    <property type="match status" value="1"/>
</dbReference>
<proteinExistence type="predicted"/>
<feature type="domain" description="Fibronectin type-III" evidence="4">
    <location>
        <begin position="305"/>
        <end position="397"/>
    </location>
</feature>
<keyword evidence="3" id="KW-1133">Transmembrane helix</keyword>
<dbReference type="Pfam" id="PF00041">
    <property type="entry name" value="fn3"/>
    <property type="match status" value="5"/>
</dbReference>
<sequence>MLLLLLVEVTGSYNPLHSDQNDVYDHYRVSNKALEMKLVANSITIDVIWNIVENATKYNIVWSEVANGKGGNETVNSSTIFYTIENLLQCTDYLVSVEAVQDGMQLEMEGDKTQTKPQVSALRVTPLMDEPTLMVTWIPVSTLGNCNITYTVTWNYTSNNGDEGTINTSEAYYNITDLSYYTMYKVCVTSLEEDIAAAPICKTARTATGIPGPPTNVLVSASTTPKSLVVEWDPPDVTNGLITNYFVTWSPDGPSEPIITNETTYTLTGLQLCTTYNISVSASTSKGSGTPSDTSGTTQAVAPGSPTDLHVAMMVNQSDSLAMNWSQAEVQGKCDITGNIVTWSASNTDNQEMIEPTENYTITGLDPWTTYNVCVSAVNLEGQSSFPPCVNQTTDEDIPGSPPQNVRVSGTSTARSISVEWEPPVSPNGVLLEYLVTRSSVDDSSSFTITTPGTTCTLSGLLPCTTYTIVVSATTSKGSGPPGDTIAATDPVALEAPRNLTESQHTQTNITVTWTSPPDEPNCVVTNYLLRWNDTMESLSLSPSIYKYTITDLTPATTYTIFVAAENEAGIGTAAVLEASTSSEKDARVWIIVGSTVAGLVVLTLLLVAVIAVHTNKKRNKAKNKANRQMYDIVRNVSFSYL</sequence>
<feature type="domain" description="Fibronectin type-III" evidence="4">
    <location>
        <begin position="496"/>
        <end position="586"/>
    </location>
</feature>
<keyword evidence="3" id="KW-0812">Transmembrane</keyword>
<dbReference type="CDD" id="cd00063">
    <property type="entry name" value="FN3"/>
    <property type="match status" value="4"/>
</dbReference>
<dbReference type="InterPro" id="IPR050964">
    <property type="entry name" value="Striated_Muscle_Regulatory"/>
</dbReference>
<evidence type="ECO:0000256" key="1">
    <source>
        <dbReference type="ARBA" id="ARBA00022737"/>
    </source>
</evidence>
<keyword evidence="6" id="KW-1185">Reference proteome</keyword>
<keyword evidence="1" id="KW-0677">Repeat</keyword>
<protein>
    <recommendedName>
        <fullName evidence="4">Fibronectin type-III domain-containing protein</fullName>
    </recommendedName>
</protein>
<feature type="domain" description="Fibronectin type-III" evidence="4">
    <location>
        <begin position="213"/>
        <end position="304"/>
    </location>
</feature>
<feature type="transmembrane region" description="Helical" evidence="3">
    <location>
        <begin position="589"/>
        <end position="613"/>
    </location>
</feature>
<feature type="region of interest" description="Disordered" evidence="2">
    <location>
        <begin position="283"/>
        <end position="305"/>
    </location>
</feature>
<evidence type="ECO:0000259" key="4">
    <source>
        <dbReference type="PROSITE" id="PS50853"/>
    </source>
</evidence>
<dbReference type="SUPFAM" id="SSF49265">
    <property type="entry name" value="Fibronectin type III"/>
    <property type="match status" value="4"/>
</dbReference>
<keyword evidence="3" id="KW-0472">Membrane</keyword>
<comment type="caution">
    <text evidence="5">The sequence shown here is derived from an EMBL/GenBank/DDBJ whole genome shotgun (WGS) entry which is preliminary data.</text>
</comment>
<feature type="domain" description="Fibronectin type-III" evidence="4">
    <location>
        <begin position="402"/>
        <end position="493"/>
    </location>
</feature>
<feature type="domain" description="Fibronectin type-III" evidence="4">
    <location>
        <begin position="118"/>
        <end position="212"/>
    </location>
</feature>
<evidence type="ECO:0000256" key="2">
    <source>
        <dbReference type="SAM" id="MobiDB-lite"/>
    </source>
</evidence>
<dbReference type="Gene3D" id="2.60.40.10">
    <property type="entry name" value="Immunoglobulins"/>
    <property type="match status" value="6"/>
</dbReference>
<dbReference type="SMART" id="SM00060">
    <property type="entry name" value="FN3"/>
    <property type="match status" value="6"/>
</dbReference>
<reference evidence="5" key="1">
    <citation type="submission" date="2023-11" db="EMBL/GenBank/DDBJ databases">
        <title>Genome assemblies of two species of porcelain crab, Petrolisthes cinctipes and Petrolisthes manimaculis (Anomura: Porcellanidae).</title>
        <authorList>
            <person name="Angst P."/>
        </authorList>
    </citation>
    <scope>NUCLEOTIDE SEQUENCE</scope>
    <source>
        <strain evidence="5">PB745_02</strain>
        <tissue evidence="5">Gill</tissue>
    </source>
</reference>
<dbReference type="InterPro" id="IPR003961">
    <property type="entry name" value="FN3_dom"/>
</dbReference>
<dbReference type="Proteomes" id="UP001292094">
    <property type="component" value="Unassembled WGS sequence"/>
</dbReference>